<dbReference type="AlphaFoldDB" id="X1ARL7"/>
<feature type="transmembrane region" description="Helical" evidence="1">
    <location>
        <begin position="6"/>
        <end position="26"/>
    </location>
</feature>
<keyword evidence="1" id="KW-1133">Transmembrane helix</keyword>
<proteinExistence type="predicted"/>
<reference evidence="2" key="1">
    <citation type="journal article" date="2014" name="Front. Microbiol.">
        <title>High frequency of phylogenetically diverse reductive dehalogenase-homologous genes in deep subseafloor sedimentary metagenomes.</title>
        <authorList>
            <person name="Kawai M."/>
            <person name="Futagami T."/>
            <person name="Toyoda A."/>
            <person name="Takaki Y."/>
            <person name="Nishi S."/>
            <person name="Hori S."/>
            <person name="Arai W."/>
            <person name="Tsubouchi T."/>
            <person name="Morono Y."/>
            <person name="Uchiyama I."/>
            <person name="Ito T."/>
            <person name="Fujiyama A."/>
            <person name="Inagaki F."/>
            <person name="Takami H."/>
        </authorList>
    </citation>
    <scope>NUCLEOTIDE SEQUENCE</scope>
    <source>
        <strain evidence="2">Expedition CK06-06</strain>
    </source>
</reference>
<dbReference type="EMBL" id="BART01010127">
    <property type="protein sequence ID" value="GAG85464.1"/>
    <property type="molecule type" value="Genomic_DNA"/>
</dbReference>
<keyword evidence="1" id="KW-0472">Membrane</keyword>
<protein>
    <submittedName>
        <fullName evidence="2">Uncharacterized protein</fullName>
    </submittedName>
</protein>
<comment type="caution">
    <text evidence="2">The sequence shown here is derived from an EMBL/GenBank/DDBJ whole genome shotgun (WGS) entry which is preliminary data.</text>
</comment>
<evidence type="ECO:0000256" key="1">
    <source>
        <dbReference type="SAM" id="Phobius"/>
    </source>
</evidence>
<name>X1ARL7_9ZZZZ</name>
<sequence>MWFVTSAAICVGVVSGGLWLTWINYISKIAAQRD</sequence>
<gene>
    <name evidence="2" type="ORF">S01H4_22180</name>
</gene>
<feature type="non-terminal residue" evidence="2">
    <location>
        <position position="34"/>
    </location>
</feature>
<organism evidence="2">
    <name type="scientific">marine sediment metagenome</name>
    <dbReference type="NCBI Taxonomy" id="412755"/>
    <lineage>
        <taxon>unclassified sequences</taxon>
        <taxon>metagenomes</taxon>
        <taxon>ecological metagenomes</taxon>
    </lineage>
</organism>
<accession>X1ARL7</accession>
<keyword evidence="1" id="KW-0812">Transmembrane</keyword>
<evidence type="ECO:0000313" key="2">
    <source>
        <dbReference type="EMBL" id="GAG85464.1"/>
    </source>
</evidence>